<gene>
    <name evidence="1" type="ORF">ECPE_LOCUS8463</name>
</gene>
<evidence type="ECO:0000313" key="3">
    <source>
        <dbReference type="WBParaSite" id="ECPE_0000848901-mRNA-1"/>
    </source>
</evidence>
<dbReference type="EMBL" id="UZAN01046009">
    <property type="protein sequence ID" value="VDP83582.1"/>
    <property type="molecule type" value="Genomic_DNA"/>
</dbReference>
<sequence>MSSVKEPLPTSTKSKTGYISSAIMGHLKDTGHKMEPEKAFDVVCRIPLNRLKAARVWTLAMTESIAIRLLCTDLCAQKRLVQALQLP</sequence>
<protein>
    <submittedName>
        <fullName evidence="3">DNA topoisomerase</fullName>
    </submittedName>
</protein>
<dbReference type="WBParaSite" id="ECPE_0000848901-mRNA-1">
    <property type="protein sequence ID" value="ECPE_0000848901-mRNA-1"/>
    <property type="gene ID" value="ECPE_0000848901"/>
</dbReference>
<reference evidence="3" key="1">
    <citation type="submission" date="2016-06" db="UniProtKB">
        <authorList>
            <consortium name="WormBaseParasite"/>
        </authorList>
    </citation>
    <scope>IDENTIFICATION</scope>
</reference>
<accession>A0A183ANC8</accession>
<keyword evidence="2" id="KW-1185">Reference proteome</keyword>
<proteinExistence type="predicted"/>
<evidence type="ECO:0000313" key="1">
    <source>
        <dbReference type="EMBL" id="VDP83582.1"/>
    </source>
</evidence>
<name>A0A183ANC8_9TREM</name>
<dbReference type="Proteomes" id="UP000272942">
    <property type="component" value="Unassembled WGS sequence"/>
</dbReference>
<reference evidence="1 2" key="2">
    <citation type="submission" date="2018-11" db="EMBL/GenBank/DDBJ databases">
        <authorList>
            <consortium name="Pathogen Informatics"/>
        </authorList>
    </citation>
    <scope>NUCLEOTIDE SEQUENCE [LARGE SCALE GENOMIC DNA]</scope>
    <source>
        <strain evidence="1 2">Egypt</strain>
    </source>
</reference>
<dbReference type="OrthoDB" id="6266479at2759"/>
<organism evidence="3">
    <name type="scientific">Echinostoma caproni</name>
    <dbReference type="NCBI Taxonomy" id="27848"/>
    <lineage>
        <taxon>Eukaryota</taxon>
        <taxon>Metazoa</taxon>
        <taxon>Spiralia</taxon>
        <taxon>Lophotrochozoa</taxon>
        <taxon>Platyhelminthes</taxon>
        <taxon>Trematoda</taxon>
        <taxon>Digenea</taxon>
        <taxon>Plagiorchiida</taxon>
        <taxon>Echinostomata</taxon>
        <taxon>Echinostomatoidea</taxon>
        <taxon>Echinostomatidae</taxon>
        <taxon>Echinostoma</taxon>
    </lineage>
</organism>
<evidence type="ECO:0000313" key="2">
    <source>
        <dbReference type="Proteomes" id="UP000272942"/>
    </source>
</evidence>
<dbReference type="AlphaFoldDB" id="A0A183ANC8"/>